<accession>L9VXG5</accession>
<dbReference type="AlphaFoldDB" id="L9VXG5"/>
<dbReference type="RefSeq" id="WP_006089578.1">
    <property type="nucleotide sequence ID" value="NZ_AOHW01000026.1"/>
</dbReference>
<evidence type="ECO:0000313" key="1">
    <source>
        <dbReference type="EMBL" id="ELY41880.1"/>
    </source>
</evidence>
<evidence type="ECO:0000313" key="2">
    <source>
        <dbReference type="Proteomes" id="UP000011599"/>
    </source>
</evidence>
<dbReference type="Proteomes" id="UP000011599">
    <property type="component" value="Unassembled WGS sequence"/>
</dbReference>
<dbReference type="EMBL" id="AOHW01000026">
    <property type="protein sequence ID" value="ELY41880.1"/>
    <property type="molecule type" value="Genomic_DNA"/>
</dbReference>
<reference evidence="1 2" key="1">
    <citation type="journal article" date="2014" name="PLoS Genet.">
        <title>Phylogenetically driven sequencing of extremely halophilic archaea reveals strategies for static and dynamic osmo-response.</title>
        <authorList>
            <person name="Becker E.A."/>
            <person name="Seitzer P.M."/>
            <person name="Tritt A."/>
            <person name="Larsen D."/>
            <person name="Krusor M."/>
            <person name="Yao A.I."/>
            <person name="Wu D."/>
            <person name="Madern D."/>
            <person name="Eisen J.A."/>
            <person name="Darling A.E."/>
            <person name="Facciotti M.T."/>
        </authorList>
    </citation>
    <scope>NUCLEOTIDE SEQUENCE [LARGE SCALE GENOMIC DNA]</scope>
    <source>
        <strain evidence="1 2">GA33</strain>
    </source>
</reference>
<keyword evidence="2" id="KW-1185">Reference proteome</keyword>
<gene>
    <name evidence="1" type="ORF">C496_08796</name>
</gene>
<dbReference type="PATRIC" id="fig|1114856.3.peg.1841"/>
<name>L9VXG5_9EURY</name>
<comment type="caution">
    <text evidence="1">The sequence shown here is derived from an EMBL/GenBank/DDBJ whole genome shotgun (WGS) entry which is preliminary data.</text>
</comment>
<protein>
    <submittedName>
        <fullName evidence="1">Uncharacterized protein</fullName>
    </submittedName>
</protein>
<organism evidence="1 2">
    <name type="scientific">Natronorubrum tibetense GA33</name>
    <dbReference type="NCBI Taxonomy" id="1114856"/>
    <lineage>
        <taxon>Archaea</taxon>
        <taxon>Methanobacteriati</taxon>
        <taxon>Methanobacteriota</taxon>
        <taxon>Stenosarchaea group</taxon>
        <taxon>Halobacteria</taxon>
        <taxon>Halobacteriales</taxon>
        <taxon>Natrialbaceae</taxon>
        <taxon>Natronorubrum</taxon>
    </lineage>
</organism>
<sequence length="66" mass="7437">MDWGLLTADRPDGGGLGEESRRYRTRRWLVVAGTSRFAVAFVDENEFRRGPRPRVDGRLEVSSSGL</sequence>
<proteinExistence type="predicted"/>